<dbReference type="PATRIC" id="fig|13035.3.peg.578"/>
<dbReference type="GO" id="GO:0140647">
    <property type="term" value="P:P450-containing electron transport chain"/>
    <property type="evidence" value="ECO:0007669"/>
    <property type="project" value="InterPro"/>
</dbReference>
<dbReference type="GO" id="GO:0009055">
    <property type="term" value="F:electron transfer activity"/>
    <property type="evidence" value="ECO:0007669"/>
    <property type="project" value="TreeGrafter"/>
</dbReference>
<dbReference type="InterPro" id="IPR001055">
    <property type="entry name" value="Adrenodoxin-like"/>
</dbReference>
<dbReference type="STRING" id="13035.Dacsa_0506"/>
<feature type="domain" description="2Fe-2S ferredoxin-type" evidence="7">
    <location>
        <begin position="2"/>
        <end position="101"/>
    </location>
</feature>
<dbReference type="AlphaFoldDB" id="K9YSI2"/>
<evidence type="ECO:0000313" key="9">
    <source>
        <dbReference type="Proteomes" id="UP000010482"/>
    </source>
</evidence>
<dbReference type="CDD" id="cd00207">
    <property type="entry name" value="fer2"/>
    <property type="match status" value="1"/>
</dbReference>
<comment type="similarity">
    <text evidence="1">Belongs to the adrenodoxin/putidaredoxin family.</text>
</comment>
<dbReference type="Pfam" id="PF00111">
    <property type="entry name" value="Fer2"/>
    <property type="match status" value="1"/>
</dbReference>
<dbReference type="EMBL" id="CP003944">
    <property type="protein sequence ID" value="AFZ49290.1"/>
    <property type="molecule type" value="Genomic_DNA"/>
</dbReference>
<dbReference type="PANTHER" id="PTHR23426:SF65">
    <property type="entry name" value="FERREDOXIN-2, MITOCHONDRIAL"/>
    <property type="match status" value="1"/>
</dbReference>
<dbReference type="SUPFAM" id="SSF54292">
    <property type="entry name" value="2Fe-2S ferredoxin-like"/>
    <property type="match status" value="1"/>
</dbReference>
<sequence length="102" mass="11418">MANIKFIQEDKEVIAADGANLREKALENRVDIYTFRGKMLNCGGYGQCGTCVVEVVEGMENLSERTPAEQKKLKKKPDSYRLSCQTIVNHGDVSIVTKPQIR</sequence>
<dbReference type="InterPro" id="IPR012675">
    <property type="entry name" value="Beta-grasp_dom_sf"/>
</dbReference>
<dbReference type="Gene3D" id="3.10.20.30">
    <property type="match status" value="1"/>
</dbReference>
<dbReference type="InterPro" id="IPR036010">
    <property type="entry name" value="2Fe-2S_ferredoxin-like_sf"/>
</dbReference>
<evidence type="ECO:0000256" key="3">
    <source>
        <dbReference type="ARBA" id="ARBA00022723"/>
    </source>
</evidence>
<proteinExistence type="inferred from homology"/>
<dbReference type="OrthoDB" id="425218at2"/>
<evidence type="ECO:0000313" key="8">
    <source>
        <dbReference type="EMBL" id="AFZ49290.1"/>
    </source>
</evidence>
<dbReference type="HOGENOM" id="CLU_082632_10_2_3"/>
<name>K9YSI2_DACS8</name>
<dbReference type="GO" id="GO:0046872">
    <property type="term" value="F:metal ion binding"/>
    <property type="evidence" value="ECO:0007669"/>
    <property type="project" value="UniProtKB-KW"/>
</dbReference>
<dbReference type="GO" id="GO:0051537">
    <property type="term" value="F:2 iron, 2 sulfur cluster binding"/>
    <property type="evidence" value="ECO:0007669"/>
    <property type="project" value="UniProtKB-KW"/>
</dbReference>
<dbReference type="InterPro" id="IPR001041">
    <property type="entry name" value="2Fe-2S_ferredoxin-type"/>
</dbReference>
<dbReference type="PROSITE" id="PS51085">
    <property type="entry name" value="2FE2S_FER_2"/>
    <property type="match status" value="1"/>
</dbReference>
<dbReference type="RefSeq" id="WP_015228303.1">
    <property type="nucleotide sequence ID" value="NC_019780.1"/>
</dbReference>
<evidence type="ECO:0000256" key="1">
    <source>
        <dbReference type="ARBA" id="ARBA00010914"/>
    </source>
</evidence>
<accession>K9YSI2</accession>
<keyword evidence="4" id="KW-0408">Iron</keyword>
<organism evidence="8 9">
    <name type="scientific">Dactylococcopsis salina (strain PCC 8305)</name>
    <name type="common">Myxobactron salinum</name>
    <dbReference type="NCBI Taxonomy" id="13035"/>
    <lineage>
        <taxon>Bacteria</taxon>
        <taxon>Bacillati</taxon>
        <taxon>Cyanobacteriota</taxon>
        <taxon>Cyanophyceae</taxon>
        <taxon>Nodosilineales</taxon>
        <taxon>Cymatolegaceae</taxon>
        <taxon>Dactylococcopsis</taxon>
    </lineage>
</organism>
<comment type="cofactor">
    <cofactor evidence="6">
        <name>[2Fe-2S] cluster</name>
        <dbReference type="ChEBI" id="CHEBI:190135"/>
    </cofactor>
</comment>
<evidence type="ECO:0000256" key="4">
    <source>
        <dbReference type="ARBA" id="ARBA00023004"/>
    </source>
</evidence>
<gene>
    <name evidence="8" type="ORF">Dacsa_0506</name>
</gene>
<evidence type="ECO:0000256" key="2">
    <source>
        <dbReference type="ARBA" id="ARBA00022714"/>
    </source>
</evidence>
<dbReference type="eggNOG" id="COG0633">
    <property type="taxonomic scope" value="Bacteria"/>
</dbReference>
<evidence type="ECO:0000256" key="6">
    <source>
        <dbReference type="ARBA" id="ARBA00034078"/>
    </source>
</evidence>
<evidence type="ECO:0000259" key="7">
    <source>
        <dbReference type="PROSITE" id="PS51085"/>
    </source>
</evidence>
<dbReference type="KEGG" id="dsl:Dacsa_0506"/>
<evidence type="ECO:0000256" key="5">
    <source>
        <dbReference type="ARBA" id="ARBA00023014"/>
    </source>
</evidence>
<protein>
    <submittedName>
        <fullName evidence="8">Ferredoxin</fullName>
    </submittedName>
</protein>
<keyword evidence="9" id="KW-1185">Reference proteome</keyword>
<dbReference type="PANTHER" id="PTHR23426">
    <property type="entry name" value="FERREDOXIN/ADRENODOXIN"/>
    <property type="match status" value="1"/>
</dbReference>
<dbReference type="Proteomes" id="UP000010482">
    <property type="component" value="Chromosome"/>
</dbReference>
<reference evidence="8" key="1">
    <citation type="submission" date="2012-04" db="EMBL/GenBank/DDBJ databases">
        <title>Finished genome of Dactylococcopsis salina PCC 8305.</title>
        <authorList>
            <consortium name="US DOE Joint Genome Institute"/>
            <person name="Gugger M."/>
            <person name="Coursin T."/>
            <person name="Rippka R."/>
            <person name="Tandeau De Marsac N."/>
            <person name="Huntemann M."/>
            <person name="Wei C.-L."/>
            <person name="Han J."/>
            <person name="Detter J.C."/>
            <person name="Han C."/>
            <person name="Tapia R."/>
            <person name="Daligault H."/>
            <person name="Chen A."/>
            <person name="Krypides N."/>
            <person name="Mavromatis K."/>
            <person name="Markowitz V."/>
            <person name="Szeto E."/>
            <person name="Ivanova N."/>
            <person name="Ovchinnikova G."/>
            <person name="Pagani I."/>
            <person name="Pati A."/>
            <person name="Goodwin L."/>
            <person name="Peters L."/>
            <person name="Pitluck S."/>
            <person name="Woyke T."/>
            <person name="Kerfeld C."/>
        </authorList>
    </citation>
    <scope>NUCLEOTIDE SEQUENCE [LARGE SCALE GENOMIC DNA]</scope>
    <source>
        <strain evidence="8">PCC 8305</strain>
    </source>
</reference>
<keyword evidence="3" id="KW-0479">Metal-binding</keyword>
<keyword evidence="5" id="KW-0411">Iron-sulfur</keyword>
<keyword evidence="2" id="KW-0001">2Fe-2S</keyword>